<evidence type="ECO:0000313" key="2">
    <source>
        <dbReference type="Proteomes" id="UP000225833"/>
    </source>
</evidence>
<sequence length="52" mass="5945">MNSVTALMYLQNVKQGLLFADSLLIGIEKFDAEYCERAHNDIRSNTLVSPQW</sequence>
<dbReference type="AlphaFoldDB" id="A0A2D0J0M6"/>
<protein>
    <submittedName>
        <fullName evidence="1">Uncharacterized protein</fullName>
    </submittedName>
</protein>
<dbReference type="Proteomes" id="UP000225833">
    <property type="component" value="Unassembled WGS sequence"/>
</dbReference>
<dbReference type="EMBL" id="NIBS01000008">
    <property type="protein sequence ID" value="PHM27840.1"/>
    <property type="molecule type" value="Genomic_DNA"/>
</dbReference>
<organism evidence="1 2">
    <name type="scientific">Xenorhabdus budapestensis</name>
    <dbReference type="NCBI Taxonomy" id="290110"/>
    <lineage>
        <taxon>Bacteria</taxon>
        <taxon>Pseudomonadati</taxon>
        <taxon>Pseudomonadota</taxon>
        <taxon>Gammaproteobacteria</taxon>
        <taxon>Enterobacterales</taxon>
        <taxon>Morganellaceae</taxon>
        <taxon>Xenorhabdus</taxon>
    </lineage>
</organism>
<reference evidence="1 2" key="1">
    <citation type="journal article" date="2017" name="Nat. Microbiol.">
        <title>Natural product diversity associated with the nematode symbionts Photorhabdus and Xenorhabdus.</title>
        <authorList>
            <person name="Tobias N.J."/>
            <person name="Wolff H."/>
            <person name="Djahanschiri B."/>
            <person name="Grundmann F."/>
            <person name="Kronenwerth M."/>
            <person name="Shi Y.M."/>
            <person name="Simonyi S."/>
            <person name="Grun P."/>
            <person name="Shapiro-Ilan D."/>
            <person name="Pidot S.J."/>
            <person name="Stinear T.P."/>
            <person name="Ebersberger I."/>
            <person name="Bode H.B."/>
        </authorList>
    </citation>
    <scope>NUCLEOTIDE SEQUENCE [LARGE SCALE GENOMIC DNA]</scope>
    <source>
        <strain evidence="1 2">DSM 16342</strain>
    </source>
</reference>
<evidence type="ECO:0000313" key="1">
    <source>
        <dbReference type="EMBL" id="PHM27840.1"/>
    </source>
</evidence>
<comment type="caution">
    <text evidence="1">The sequence shown here is derived from an EMBL/GenBank/DDBJ whole genome shotgun (WGS) entry which is preliminary data.</text>
</comment>
<accession>A0A2D0J0M6</accession>
<proteinExistence type="predicted"/>
<name>A0A2D0J0M6_XENBU</name>
<gene>
    <name evidence="1" type="ORF">Xbud_01861</name>
</gene>